<dbReference type="AlphaFoldDB" id="A0A7J6EUH0"/>
<reference evidence="1 2" key="1">
    <citation type="journal article" date="2020" name="bioRxiv">
        <title>Sequence and annotation of 42 cannabis genomes reveals extensive copy number variation in cannabinoid synthesis and pathogen resistance genes.</title>
        <authorList>
            <person name="Mckernan K.J."/>
            <person name="Helbert Y."/>
            <person name="Kane L.T."/>
            <person name="Ebling H."/>
            <person name="Zhang L."/>
            <person name="Liu B."/>
            <person name="Eaton Z."/>
            <person name="Mclaughlin S."/>
            <person name="Kingan S."/>
            <person name="Baybayan P."/>
            <person name="Concepcion G."/>
            <person name="Jordan M."/>
            <person name="Riva A."/>
            <person name="Barbazuk W."/>
            <person name="Harkins T."/>
        </authorList>
    </citation>
    <scope>NUCLEOTIDE SEQUENCE [LARGE SCALE GENOMIC DNA]</scope>
    <source>
        <strain evidence="2">cv. Jamaican Lion 4</strain>
        <tissue evidence="1">Leaf</tissue>
    </source>
</reference>
<evidence type="ECO:0000313" key="2">
    <source>
        <dbReference type="Proteomes" id="UP000525078"/>
    </source>
</evidence>
<name>A0A7J6EUH0_CANSA</name>
<evidence type="ECO:0000313" key="1">
    <source>
        <dbReference type="EMBL" id="KAF4362073.1"/>
    </source>
</evidence>
<gene>
    <name evidence="1" type="ORF">F8388_023925</name>
</gene>
<accession>A0A7J6EUH0</accession>
<dbReference type="EMBL" id="JAATIP010000186">
    <property type="protein sequence ID" value="KAF4362073.1"/>
    <property type="molecule type" value="Genomic_DNA"/>
</dbReference>
<sequence length="138" mass="15505">MENVVQLPVVRTPRELQGCDRPSPNQRRLFPDELRDCDPGNSVPQPSLAPDLAHRLHRHGRRLALLLLSPRRAVGGLGNTHRRPHRAGCARRADDRKLAIYQRHDEHPGSVLVGAAVVVVHAAFRKTDDLFLDEETLD</sequence>
<comment type="caution">
    <text evidence="1">The sequence shown here is derived from an EMBL/GenBank/DDBJ whole genome shotgun (WGS) entry which is preliminary data.</text>
</comment>
<proteinExistence type="predicted"/>
<organism evidence="1 2">
    <name type="scientific">Cannabis sativa</name>
    <name type="common">Hemp</name>
    <name type="synonym">Marijuana</name>
    <dbReference type="NCBI Taxonomy" id="3483"/>
    <lineage>
        <taxon>Eukaryota</taxon>
        <taxon>Viridiplantae</taxon>
        <taxon>Streptophyta</taxon>
        <taxon>Embryophyta</taxon>
        <taxon>Tracheophyta</taxon>
        <taxon>Spermatophyta</taxon>
        <taxon>Magnoliopsida</taxon>
        <taxon>eudicotyledons</taxon>
        <taxon>Gunneridae</taxon>
        <taxon>Pentapetalae</taxon>
        <taxon>rosids</taxon>
        <taxon>fabids</taxon>
        <taxon>Rosales</taxon>
        <taxon>Cannabaceae</taxon>
        <taxon>Cannabis</taxon>
    </lineage>
</organism>
<protein>
    <submittedName>
        <fullName evidence="1">Uncharacterized protein</fullName>
    </submittedName>
</protein>
<dbReference type="Proteomes" id="UP000525078">
    <property type="component" value="Unassembled WGS sequence"/>
</dbReference>